<name>A0A485K9W6_9STRA</name>
<dbReference type="InterPro" id="IPR055343">
    <property type="entry name" value="CREG_beta-barrel"/>
</dbReference>
<reference evidence="3" key="2">
    <citation type="submission" date="2019-06" db="EMBL/GenBank/DDBJ databases">
        <title>Genomics analysis of Aphanomyces spp. identifies a new class of oomycete effector associated with host adaptation.</title>
        <authorList>
            <person name="Gaulin E."/>
        </authorList>
    </citation>
    <scope>NUCLEOTIDE SEQUENCE</scope>
    <source>
        <strain evidence="3">CBS 578.67</strain>
    </source>
</reference>
<dbReference type="PANTHER" id="PTHR13343:SF17">
    <property type="entry name" value="CELLULAR REPRESSOR OF E1A-STIMULATED GENES, ISOFORM A"/>
    <property type="match status" value="1"/>
</dbReference>
<keyword evidence="1" id="KW-0472">Membrane</keyword>
<evidence type="ECO:0000313" key="4">
    <source>
        <dbReference type="EMBL" id="VFT80379.1"/>
    </source>
</evidence>
<dbReference type="SUPFAM" id="SSF50475">
    <property type="entry name" value="FMN-binding split barrel"/>
    <property type="match status" value="1"/>
</dbReference>
<dbReference type="Proteomes" id="UP000332933">
    <property type="component" value="Unassembled WGS sequence"/>
</dbReference>
<evidence type="ECO:0000313" key="5">
    <source>
        <dbReference type="Proteomes" id="UP000332933"/>
    </source>
</evidence>
<reference evidence="4 5" key="1">
    <citation type="submission" date="2019-03" db="EMBL/GenBank/DDBJ databases">
        <authorList>
            <person name="Gaulin E."/>
            <person name="Dumas B."/>
        </authorList>
    </citation>
    <scope>NUCLEOTIDE SEQUENCE [LARGE SCALE GENOMIC DNA]</scope>
    <source>
        <strain evidence="4">CBS 568.67</strain>
    </source>
</reference>
<dbReference type="EMBL" id="VJMH01000521">
    <property type="protein sequence ID" value="KAF0715757.1"/>
    <property type="molecule type" value="Genomic_DNA"/>
</dbReference>
<dbReference type="GO" id="GO:0005737">
    <property type="term" value="C:cytoplasm"/>
    <property type="evidence" value="ECO:0007669"/>
    <property type="project" value="UniProtKB-ARBA"/>
</dbReference>
<dbReference type="OrthoDB" id="73488at2759"/>
<feature type="transmembrane region" description="Helical" evidence="1">
    <location>
        <begin position="22"/>
        <end position="41"/>
    </location>
</feature>
<dbReference type="EMBL" id="CAADRA010000521">
    <property type="protein sequence ID" value="VFT80379.1"/>
    <property type="molecule type" value="Genomic_DNA"/>
</dbReference>
<proteinExistence type="predicted"/>
<organism evidence="4 5">
    <name type="scientific">Aphanomyces stellatus</name>
    <dbReference type="NCBI Taxonomy" id="120398"/>
    <lineage>
        <taxon>Eukaryota</taxon>
        <taxon>Sar</taxon>
        <taxon>Stramenopiles</taxon>
        <taxon>Oomycota</taxon>
        <taxon>Saprolegniomycetes</taxon>
        <taxon>Saprolegniales</taxon>
        <taxon>Verrucalvaceae</taxon>
        <taxon>Aphanomyces</taxon>
    </lineage>
</organism>
<keyword evidence="1" id="KW-1133">Transmembrane helix</keyword>
<feature type="domain" description="CREG-like beta-barrel" evidence="2">
    <location>
        <begin position="79"/>
        <end position="259"/>
    </location>
</feature>
<keyword evidence="5" id="KW-1185">Reference proteome</keyword>
<dbReference type="InterPro" id="IPR012349">
    <property type="entry name" value="Split_barrel_FMN-bd"/>
</dbReference>
<dbReference type="Pfam" id="PF13883">
    <property type="entry name" value="CREG_beta-barrel"/>
    <property type="match status" value="1"/>
</dbReference>
<keyword evidence="1" id="KW-0812">Transmembrane</keyword>
<evidence type="ECO:0000259" key="2">
    <source>
        <dbReference type="Pfam" id="PF13883"/>
    </source>
</evidence>
<gene>
    <name evidence="4" type="primary">Aste57867_3205</name>
    <name evidence="3" type="ORF">As57867_003195</name>
    <name evidence="4" type="ORF">ASTE57867_3205</name>
</gene>
<accession>A0A485K9W6</accession>
<dbReference type="AlphaFoldDB" id="A0A485K9W6"/>
<evidence type="ECO:0000256" key="1">
    <source>
        <dbReference type="SAM" id="Phobius"/>
    </source>
</evidence>
<protein>
    <submittedName>
        <fullName evidence="4">Aste57867_3205 protein</fullName>
    </submittedName>
</protein>
<sequence>MSESTPVFASPSSSSSMPSRKWVIGVTALASALVFLGVSYAPTAARPAAAMNLRAASPVGSLAGLTADESSLVTAATSAAQSARTARWIVHKNTWATVATTSVHLDGAPFANMASYSDGVGKSAENATGQLYFYLTPMDSTGKDVAKNPNASVSISMAQLGGCVMDAQDPTCWKVIFSGPLLPVEGATAKAAALDALYSKHEQMSWWPQGHGFEPYVDNSSRSLTLPARVLSRFVLHPTEILLLDFYGGAKHITPDEYFAVKF</sequence>
<dbReference type="Gene3D" id="2.30.110.10">
    <property type="entry name" value="Electron Transport, Fmn-binding Protein, Chain A"/>
    <property type="match status" value="1"/>
</dbReference>
<evidence type="ECO:0000313" key="3">
    <source>
        <dbReference type="EMBL" id="KAF0715757.1"/>
    </source>
</evidence>
<dbReference type="PANTHER" id="PTHR13343">
    <property type="entry name" value="CREG1 PROTEIN"/>
    <property type="match status" value="1"/>
</dbReference>